<sequence>MVKQERAARTRRALIRAAAEVFAEKGFVPASLGAISKRAGVSNGALHFHFANKGVLAEAVEAEAAETVRRLTRAARARQDSSLQAVVDATHELMGGLARDAVVRGGFALAGDIARRTGSPLRREWQRWVEDSLRRAERGGALAKGVSAADAARVVVAATVGLEALGAENAAWLSRQSVTRLWEVLLPRLADRQDLSELVCAGSRPPAPLPPGRTAPDTLAEAGRCPTPETP</sequence>
<accession>A0A918NTE0</accession>
<dbReference type="InterPro" id="IPR047923">
    <property type="entry name" value="ArpA-like"/>
</dbReference>
<dbReference type="GO" id="GO:0000976">
    <property type="term" value="F:transcription cis-regulatory region binding"/>
    <property type="evidence" value="ECO:0007669"/>
    <property type="project" value="TreeGrafter"/>
</dbReference>
<evidence type="ECO:0000256" key="4">
    <source>
        <dbReference type="PROSITE-ProRule" id="PRU00335"/>
    </source>
</evidence>
<evidence type="ECO:0000256" key="1">
    <source>
        <dbReference type="ARBA" id="ARBA00023015"/>
    </source>
</evidence>
<keyword evidence="8" id="KW-1185">Reference proteome</keyword>
<dbReference type="InterPro" id="IPR036271">
    <property type="entry name" value="Tet_transcr_reg_TetR-rel_C_sf"/>
</dbReference>
<evidence type="ECO:0000256" key="3">
    <source>
        <dbReference type="ARBA" id="ARBA00023163"/>
    </source>
</evidence>
<evidence type="ECO:0000259" key="6">
    <source>
        <dbReference type="PROSITE" id="PS50977"/>
    </source>
</evidence>
<evidence type="ECO:0000256" key="5">
    <source>
        <dbReference type="SAM" id="MobiDB-lite"/>
    </source>
</evidence>
<dbReference type="PANTHER" id="PTHR30055">
    <property type="entry name" value="HTH-TYPE TRANSCRIPTIONAL REGULATOR RUTR"/>
    <property type="match status" value="1"/>
</dbReference>
<keyword evidence="2 4" id="KW-0238">DNA-binding</keyword>
<keyword evidence="1" id="KW-0805">Transcription regulation</keyword>
<gene>
    <name evidence="7" type="ORF">GCM10010515_70390</name>
</gene>
<comment type="caution">
    <text evidence="7">The sequence shown here is derived from an EMBL/GenBank/DDBJ whole genome shotgun (WGS) entry which is preliminary data.</text>
</comment>
<dbReference type="Gene3D" id="1.10.357.10">
    <property type="entry name" value="Tetracycline Repressor, domain 2"/>
    <property type="match status" value="1"/>
</dbReference>
<evidence type="ECO:0000256" key="2">
    <source>
        <dbReference type="ARBA" id="ARBA00023125"/>
    </source>
</evidence>
<dbReference type="SUPFAM" id="SSF48498">
    <property type="entry name" value="Tetracyclin repressor-like, C-terminal domain"/>
    <property type="match status" value="1"/>
</dbReference>
<dbReference type="InterPro" id="IPR001647">
    <property type="entry name" value="HTH_TetR"/>
</dbReference>
<organism evidence="7 8">
    <name type="scientific">Streptomyces fructofermentans</name>
    <dbReference type="NCBI Taxonomy" id="152141"/>
    <lineage>
        <taxon>Bacteria</taxon>
        <taxon>Bacillati</taxon>
        <taxon>Actinomycetota</taxon>
        <taxon>Actinomycetes</taxon>
        <taxon>Kitasatosporales</taxon>
        <taxon>Streptomycetaceae</taxon>
        <taxon>Streptomyces</taxon>
    </lineage>
</organism>
<protein>
    <submittedName>
        <fullName evidence="7">TetR family transcriptional regulator</fullName>
    </submittedName>
</protein>
<dbReference type="EMBL" id="BMWD01000039">
    <property type="protein sequence ID" value="GGX93426.1"/>
    <property type="molecule type" value="Genomic_DNA"/>
</dbReference>
<dbReference type="PROSITE" id="PS01081">
    <property type="entry name" value="HTH_TETR_1"/>
    <property type="match status" value="1"/>
</dbReference>
<feature type="domain" description="HTH tetR-type" evidence="6">
    <location>
        <begin position="8"/>
        <end position="68"/>
    </location>
</feature>
<dbReference type="PANTHER" id="PTHR30055:SF234">
    <property type="entry name" value="HTH-TYPE TRANSCRIPTIONAL REGULATOR BETI"/>
    <property type="match status" value="1"/>
</dbReference>
<proteinExistence type="predicted"/>
<dbReference type="NCBIfam" id="NF041196">
    <property type="entry name" value="ScbR_bind_reg"/>
    <property type="match status" value="1"/>
</dbReference>
<keyword evidence="3" id="KW-0804">Transcription</keyword>
<dbReference type="Proteomes" id="UP000645555">
    <property type="component" value="Unassembled WGS sequence"/>
</dbReference>
<dbReference type="PROSITE" id="PS50977">
    <property type="entry name" value="HTH_TETR_2"/>
    <property type="match status" value="1"/>
</dbReference>
<dbReference type="InterPro" id="IPR009057">
    <property type="entry name" value="Homeodomain-like_sf"/>
</dbReference>
<reference evidence="7" key="2">
    <citation type="submission" date="2020-09" db="EMBL/GenBank/DDBJ databases">
        <authorList>
            <person name="Sun Q."/>
            <person name="Ohkuma M."/>
        </authorList>
    </citation>
    <scope>NUCLEOTIDE SEQUENCE</scope>
    <source>
        <strain evidence="7">JCM 4956</strain>
    </source>
</reference>
<evidence type="ECO:0000313" key="7">
    <source>
        <dbReference type="EMBL" id="GGX93426.1"/>
    </source>
</evidence>
<dbReference type="PRINTS" id="PR00455">
    <property type="entry name" value="HTHTETR"/>
</dbReference>
<reference evidence="7" key="1">
    <citation type="journal article" date="2014" name="Int. J. Syst. Evol. Microbiol.">
        <title>Complete genome sequence of Corynebacterium casei LMG S-19264T (=DSM 44701T), isolated from a smear-ripened cheese.</title>
        <authorList>
            <consortium name="US DOE Joint Genome Institute (JGI-PGF)"/>
            <person name="Walter F."/>
            <person name="Albersmeier A."/>
            <person name="Kalinowski J."/>
            <person name="Ruckert C."/>
        </authorList>
    </citation>
    <scope>NUCLEOTIDE SEQUENCE</scope>
    <source>
        <strain evidence="7">JCM 4956</strain>
    </source>
</reference>
<name>A0A918NTE0_9ACTN</name>
<dbReference type="Pfam" id="PF00440">
    <property type="entry name" value="TetR_N"/>
    <property type="match status" value="1"/>
</dbReference>
<feature type="DNA-binding region" description="H-T-H motif" evidence="4">
    <location>
        <begin position="31"/>
        <end position="50"/>
    </location>
</feature>
<dbReference type="InterPro" id="IPR050109">
    <property type="entry name" value="HTH-type_TetR-like_transc_reg"/>
</dbReference>
<dbReference type="InterPro" id="IPR023772">
    <property type="entry name" value="DNA-bd_HTH_TetR-type_CS"/>
</dbReference>
<dbReference type="RefSeq" id="WP_190039702.1">
    <property type="nucleotide sequence ID" value="NZ_BMWD01000039.1"/>
</dbReference>
<evidence type="ECO:0000313" key="8">
    <source>
        <dbReference type="Proteomes" id="UP000645555"/>
    </source>
</evidence>
<dbReference type="AlphaFoldDB" id="A0A918NTE0"/>
<dbReference type="SUPFAM" id="SSF46689">
    <property type="entry name" value="Homeodomain-like"/>
    <property type="match status" value="1"/>
</dbReference>
<feature type="region of interest" description="Disordered" evidence="5">
    <location>
        <begin position="201"/>
        <end position="231"/>
    </location>
</feature>
<dbReference type="GO" id="GO:0003700">
    <property type="term" value="F:DNA-binding transcription factor activity"/>
    <property type="evidence" value="ECO:0007669"/>
    <property type="project" value="TreeGrafter"/>
</dbReference>